<dbReference type="GO" id="GO:0003723">
    <property type="term" value="F:RNA binding"/>
    <property type="evidence" value="ECO:0007669"/>
    <property type="project" value="InterPro"/>
</dbReference>
<dbReference type="InterPro" id="IPR029016">
    <property type="entry name" value="GAF-like_dom_sf"/>
</dbReference>
<keyword evidence="8" id="KW-1185">Reference proteome</keyword>
<dbReference type="GO" id="GO:0016301">
    <property type="term" value="F:kinase activity"/>
    <property type="evidence" value="ECO:0007669"/>
    <property type="project" value="UniProtKB-KW"/>
</dbReference>
<keyword evidence="1" id="KW-0808">Transferase</keyword>
<name>A0A1G7BW25_9ACTN</name>
<evidence type="ECO:0000256" key="1">
    <source>
        <dbReference type="ARBA" id="ARBA00022679"/>
    </source>
</evidence>
<evidence type="ECO:0000313" key="8">
    <source>
        <dbReference type="Proteomes" id="UP000198546"/>
    </source>
</evidence>
<dbReference type="SUPFAM" id="SSF52172">
    <property type="entry name" value="CheY-like"/>
    <property type="match status" value="1"/>
</dbReference>
<evidence type="ECO:0000313" key="7">
    <source>
        <dbReference type="EMBL" id="SDE31243.1"/>
    </source>
</evidence>
<keyword evidence="3" id="KW-0805">Transcription regulation</keyword>
<feature type="compositionally biased region" description="Basic and acidic residues" evidence="5">
    <location>
        <begin position="227"/>
        <end position="246"/>
    </location>
</feature>
<evidence type="ECO:0000256" key="4">
    <source>
        <dbReference type="ARBA" id="ARBA00023163"/>
    </source>
</evidence>
<keyword evidence="4" id="KW-0804">Transcription</keyword>
<dbReference type="InterPro" id="IPR036388">
    <property type="entry name" value="WH-like_DNA-bd_sf"/>
</dbReference>
<evidence type="ECO:0000256" key="5">
    <source>
        <dbReference type="SAM" id="MobiDB-lite"/>
    </source>
</evidence>
<dbReference type="Gene3D" id="3.30.450.40">
    <property type="match status" value="1"/>
</dbReference>
<dbReference type="SMART" id="SM01012">
    <property type="entry name" value="ANTAR"/>
    <property type="match status" value="1"/>
</dbReference>
<dbReference type="Gene3D" id="1.10.10.10">
    <property type="entry name" value="Winged helix-like DNA-binding domain superfamily/Winged helix DNA-binding domain"/>
    <property type="match status" value="1"/>
</dbReference>
<evidence type="ECO:0000256" key="3">
    <source>
        <dbReference type="ARBA" id="ARBA00023015"/>
    </source>
</evidence>
<dbReference type="PIRSF" id="PIRSF036625">
    <property type="entry name" value="GAF_ANTAR"/>
    <property type="match status" value="1"/>
</dbReference>
<dbReference type="RefSeq" id="WP_172804057.1">
    <property type="nucleotide sequence ID" value="NZ_LT629688.1"/>
</dbReference>
<dbReference type="AlphaFoldDB" id="A0A1G7BW25"/>
<proteinExistence type="predicted"/>
<dbReference type="InterPro" id="IPR012074">
    <property type="entry name" value="GAF_ANTAR"/>
</dbReference>
<dbReference type="InterPro" id="IPR011006">
    <property type="entry name" value="CheY-like_superfamily"/>
</dbReference>
<gene>
    <name evidence="7" type="ORF">SAMN04489747_3086</name>
</gene>
<feature type="region of interest" description="Disordered" evidence="5">
    <location>
        <begin position="224"/>
        <end position="246"/>
    </location>
</feature>
<dbReference type="PROSITE" id="PS50921">
    <property type="entry name" value="ANTAR"/>
    <property type="match status" value="1"/>
</dbReference>
<protein>
    <submittedName>
        <fullName evidence="7">GAF domain-containing protein</fullName>
    </submittedName>
</protein>
<reference evidence="7 8" key="1">
    <citation type="submission" date="2016-10" db="EMBL/GenBank/DDBJ databases">
        <authorList>
            <person name="de Groot N.N."/>
        </authorList>
    </citation>
    <scope>NUCLEOTIDE SEQUENCE [LARGE SCALE GENOMIC DNA]</scope>
    <source>
        <strain evidence="7 8">MON 2.2</strain>
    </source>
</reference>
<dbReference type="InterPro" id="IPR003018">
    <property type="entry name" value="GAF"/>
</dbReference>
<evidence type="ECO:0000256" key="2">
    <source>
        <dbReference type="ARBA" id="ARBA00022777"/>
    </source>
</evidence>
<dbReference type="SMART" id="SM00065">
    <property type="entry name" value="GAF"/>
    <property type="match status" value="1"/>
</dbReference>
<keyword evidence="2" id="KW-0418">Kinase</keyword>
<dbReference type="InterPro" id="IPR005561">
    <property type="entry name" value="ANTAR"/>
</dbReference>
<dbReference type="Proteomes" id="UP000198546">
    <property type="component" value="Chromosome i"/>
</dbReference>
<dbReference type="SUPFAM" id="SSF55781">
    <property type="entry name" value="GAF domain-like"/>
    <property type="match status" value="1"/>
</dbReference>
<dbReference type="Pfam" id="PF13185">
    <property type="entry name" value="GAF_2"/>
    <property type="match status" value="1"/>
</dbReference>
<sequence length="246" mass="27108">MDVAELSTVLEEVARRSHGETSLEEALDLLVTAAQQTVPGADHVSISISRRNGRLETIAASDDLVRRLDAVQHELGEGPCVEAVRQRQRRTSHDLHTDERWPRFAPRAVDLGVRSQMGLDLYDDGESIGGLNLYGDQPSAFDEASTHVAVLFGSHASHLLGRRMRESQLTAALGTRQLIGQATGIVMERYQLGAERAFEFLARVSQQGNRKLVEIAAELVDQAASARTRDHPDDDTGRGGWRHQDD</sequence>
<evidence type="ECO:0000259" key="6">
    <source>
        <dbReference type="PROSITE" id="PS50921"/>
    </source>
</evidence>
<organism evidence="7 8">
    <name type="scientific">Auraticoccus monumenti</name>
    <dbReference type="NCBI Taxonomy" id="675864"/>
    <lineage>
        <taxon>Bacteria</taxon>
        <taxon>Bacillati</taxon>
        <taxon>Actinomycetota</taxon>
        <taxon>Actinomycetes</taxon>
        <taxon>Propionibacteriales</taxon>
        <taxon>Propionibacteriaceae</taxon>
        <taxon>Auraticoccus</taxon>
    </lineage>
</organism>
<dbReference type="Pfam" id="PF03861">
    <property type="entry name" value="ANTAR"/>
    <property type="match status" value="1"/>
</dbReference>
<dbReference type="STRING" id="675864.SAMN04489747_3086"/>
<accession>A0A1G7BW25</accession>
<dbReference type="EMBL" id="LT629688">
    <property type="protein sequence ID" value="SDE31243.1"/>
    <property type="molecule type" value="Genomic_DNA"/>
</dbReference>
<feature type="domain" description="ANTAR" evidence="6">
    <location>
        <begin position="159"/>
        <end position="220"/>
    </location>
</feature>